<dbReference type="InterPro" id="IPR010221">
    <property type="entry name" value="VCBS_dom"/>
</dbReference>
<feature type="non-terminal residue" evidence="1">
    <location>
        <position position="1"/>
    </location>
</feature>
<dbReference type="NCBIfam" id="TIGR01965">
    <property type="entry name" value="VCBS_repeat"/>
    <property type="match status" value="2"/>
</dbReference>
<dbReference type="SUPFAM" id="SSF49313">
    <property type="entry name" value="Cadherin-like"/>
    <property type="match status" value="2"/>
</dbReference>
<reference evidence="1 2" key="1">
    <citation type="submission" date="2016-11" db="EMBL/GenBank/DDBJ databases">
        <authorList>
            <person name="Jaros S."/>
            <person name="Januszkiewicz K."/>
            <person name="Wedrychowicz H."/>
        </authorList>
    </citation>
    <scope>NUCLEOTIDE SEQUENCE [LARGE SCALE GENOMIC DNA]</scope>
    <source>
        <strain evidence="1 2">CGMCC 1.10190</strain>
    </source>
</reference>
<dbReference type="GO" id="GO:0005509">
    <property type="term" value="F:calcium ion binding"/>
    <property type="evidence" value="ECO:0007669"/>
    <property type="project" value="InterPro"/>
</dbReference>
<organism evidence="1 2">
    <name type="scientific">Pollutimonas bauzanensis</name>
    <dbReference type="NCBI Taxonomy" id="658167"/>
    <lineage>
        <taxon>Bacteria</taxon>
        <taxon>Pseudomonadati</taxon>
        <taxon>Pseudomonadota</taxon>
        <taxon>Betaproteobacteria</taxon>
        <taxon>Burkholderiales</taxon>
        <taxon>Alcaligenaceae</taxon>
        <taxon>Pollutimonas</taxon>
    </lineage>
</organism>
<protein>
    <submittedName>
        <fullName evidence="1">VCBS repeat-containing protein</fullName>
    </submittedName>
</protein>
<dbReference type="Pfam" id="PF17963">
    <property type="entry name" value="Big_9"/>
    <property type="match status" value="1"/>
</dbReference>
<dbReference type="RefSeq" id="WP_178372401.1">
    <property type="nucleotide sequence ID" value="NZ_FQXE01000024.1"/>
</dbReference>
<evidence type="ECO:0000313" key="1">
    <source>
        <dbReference type="EMBL" id="SHI45804.1"/>
    </source>
</evidence>
<name>A0A1M6BAK9_9BURK</name>
<accession>A0A1M6BAK9</accession>
<sequence length="364" mass="36513">FTLNNQSEHTQALAQGQLESFKLDYTVTDNDGDSARASLTIQIQGTNDAPILTPGVTLGDQVSEDAQAITPVDVSGQFQDVDNGDTLTFTATGLPPGLTISEAGVITGTLDKSASQGGDVDGAKGVYTITVTATDSHGATVTQEFQWDVSNPAPVAVNDAGATTEDATLTVSDPALGVLANDTDKDGDALTVSHVNGAATNVGSAVAGSDGGTFTLNTNGTYSFNPGSAFQSLAQGATATSSITYTVTDADGATSNATLTVTVTGTNDAPILTPGVELGNQVGEDAQLIDPVDVSGQFQDVDNGDTLTFTATGLPPGLTISEAGVITGTLDKSASQGGDVDGAKGVYTIVVTATDTHGATVTQE</sequence>
<dbReference type="EMBL" id="FQXE01000024">
    <property type="protein sequence ID" value="SHI45804.1"/>
    <property type="molecule type" value="Genomic_DNA"/>
</dbReference>
<dbReference type="InterPro" id="IPR013783">
    <property type="entry name" value="Ig-like_fold"/>
</dbReference>
<dbReference type="GO" id="GO:0016020">
    <property type="term" value="C:membrane"/>
    <property type="evidence" value="ECO:0007669"/>
    <property type="project" value="InterPro"/>
</dbReference>
<dbReference type="InterPro" id="IPR015919">
    <property type="entry name" value="Cadherin-like_sf"/>
</dbReference>
<dbReference type="STRING" id="658167.SAMN04488135_12442"/>
<proteinExistence type="predicted"/>
<gene>
    <name evidence="1" type="ORF">SAMN04488135_12442</name>
</gene>
<keyword evidence="2" id="KW-1185">Reference proteome</keyword>
<evidence type="ECO:0000313" key="2">
    <source>
        <dbReference type="Proteomes" id="UP000184226"/>
    </source>
</evidence>
<dbReference type="Proteomes" id="UP000184226">
    <property type="component" value="Unassembled WGS sequence"/>
</dbReference>
<dbReference type="Pfam" id="PF05345">
    <property type="entry name" value="He_PIG"/>
    <property type="match status" value="2"/>
</dbReference>
<dbReference type="AlphaFoldDB" id="A0A1M6BAK9"/>
<dbReference type="Gene3D" id="2.60.40.10">
    <property type="entry name" value="Immunoglobulins"/>
    <property type="match status" value="2"/>
</dbReference>
<feature type="non-terminal residue" evidence="1">
    <location>
        <position position="364"/>
    </location>
</feature>